<sequence>MIEWIVWIILFFTMAGCVLVVRYWISLMREKDSYHRDELIDFPSILLREANALSPDGISGFLAAAGGVGLAMLLTLLGGLLSPDTGPEPDWTASQMPNYFFQSALSVLIFHLAWPSFRTIAEDSFAPSFLRTFLEQEDAFFWGMSVALAAFNLTAWGVEHRISFFFVLINGLLLLVYAGYRLNLSREREPESGPYRDFDDDDPREDDFSSSESRSSKDEVEF</sequence>
<gene>
    <name evidence="3" type="ORF">F9K24_03930</name>
</gene>
<dbReference type="EMBL" id="WBUI01000002">
    <property type="protein sequence ID" value="KAB2934939.1"/>
    <property type="molecule type" value="Genomic_DNA"/>
</dbReference>
<keyword evidence="2" id="KW-1133">Transmembrane helix</keyword>
<organism evidence="3 4">
    <name type="scientific">Leptonema illini</name>
    <dbReference type="NCBI Taxonomy" id="183"/>
    <lineage>
        <taxon>Bacteria</taxon>
        <taxon>Pseudomonadati</taxon>
        <taxon>Spirochaetota</taxon>
        <taxon>Spirochaetia</taxon>
        <taxon>Leptospirales</taxon>
        <taxon>Leptospiraceae</taxon>
        <taxon>Leptonema</taxon>
    </lineage>
</organism>
<feature type="compositionally biased region" description="Acidic residues" evidence="1">
    <location>
        <begin position="198"/>
        <end position="209"/>
    </location>
</feature>
<proteinExistence type="predicted"/>
<accession>A0A833H4Q7</accession>
<feature type="transmembrane region" description="Helical" evidence="2">
    <location>
        <begin position="58"/>
        <end position="79"/>
    </location>
</feature>
<evidence type="ECO:0000256" key="2">
    <source>
        <dbReference type="SAM" id="Phobius"/>
    </source>
</evidence>
<dbReference type="RefSeq" id="WP_002772278.1">
    <property type="nucleotide sequence ID" value="NZ_JQDG01000098.1"/>
</dbReference>
<evidence type="ECO:0000256" key="1">
    <source>
        <dbReference type="SAM" id="MobiDB-lite"/>
    </source>
</evidence>
<keyword evidence="2" id="KW-0812">Transmembrane</keyword>
<dbReference type="Proteomes" id="UP000460298">
    <property type="component" value="Unassembled WGS sequence"/>
</dbReference>
<protein>
    <submittedName>
        <fullName evidence="3">Uncharacterized protein</fullName>
    </submittedName>
</protein>
<comment type="caution">
    <text evidence="3">The sequence shown here is derived from an EMBL/GenBank/DDBJ whole genome shotgun (WGS) entry which is preliminary data.</text>
</comment>
<evidence type="ECO:0000313" key="3">
    <source>
        <dbReference type="EMBL" id="KAB2934939.1"/>
    </source>
</evidence>
<name>A0A833H4Q7_9LEPT</name>
<feature type="transmembrane region" description="Helical" evidence="2">
    <location>
        <begin position="99"/>
        <end position="117"/>
    </location>
</feature>
<feature type="region of interest" description="Disordered" evidence="1">
    <location>
        <begin position="187"/>
        <end position="222"/>
    </location>
</feature>
<dbReference type="AlphaFoldDB" id="A0A833H4Q7"/>
<feature type="transmembrane region" description="Helical" evidence="2">
    <location>
        <begin position="162"/>
        <end position="180"/>
    </location>
</feature>
<evidence type="ECO:0000313" key="4">
    <source>
        <dbReference type="Proteomes" id="UP000460298"/>
    </source>
</evidence>
<feature type="compositionally biased region" description="Basic and acidic residues" evidence="1">
    <location>
        <begin position="187"/>
        <end position="197"/>
    </location>
</feature>
<keyword evidence="2" id="KW-0472">Membrane</keyword>
<reference evidence="3 4" key="1">
    <citation type="submission" date="2019-10" db="EMBL/GenBank/DDBJ databases">
        <title>Extracellular Electron Transfer in a Candidatus Methanoperedens spp. Enrichment Culture.</title>
        <authorList>
            <person name="Berger S."/>
            <person name="Rangel Shaw D."/>
            <person name="Berben T."/>
            <person name="In 'T Zandt M."/>
            <person name="Frank J."/>
            <person name="Reimann J."/>
            <person name="Jetten M.S.M."/>
            <person name="Welte C.U."/>
        </authorList>
    </citation>
    <scope>NUCLEOTIDE SEQUENCE [LARGE SCALE GENOMIC DNA]</scope>
    <source>
        <strain evidence="3">SB12</strain>
    </source>
</reference>
<feature type="transmembrane region" description="Helical" evidence="2">
    <location>
        <begin position="6"/>
        <end position="25"/>
    </location>
</feature>
<feature type="transmembrane region" description="Helical" evidence="2">
    <location>
        <begin position="138"/>
        <end position="156"/>
    </location>
</feature>